<gene>
    <name evidence="2" type="ORF">PZE19_10930</name>
</gene>
<dbReference type="Gene3D" id="2.120.10.30">
    <property type="entry name" value="TolB, C-terminal domain"/>
    <property type="match status" value="1"/>
</dbReference>
<dbReference type="RefSeq" id="WP_277860649.1">
    <property type="nucleotide sequence ID" value="NZ_JARRAG010000002.1"/>
</dbReference>
<protein>
    <recommendedName>
        <fullName evidence="4">Secreted protein</fullName>
    </recommendedName>
</protein>
<keyword evidence="3" id="KW-1185">Reference proteome</keyword>
<accession>A0ABT6F9M5</accession>
<evidence type="ECO:0000313" key="3">
    <source>
        <dbReference type="Proteomes" id="UP001216907"/>
    </source>
</evidence>
<dbReference type="InterPro" id="IPR011042">
    <property type="entry name" value="6-blade_b-propeller_TolB-like"/>
</dbReference>
<evidence type="ECO:0000313" key="2">
    <source>
        <dbReference type="EMBL" id="MDG3004291.1"/>
    </source>
</evidence>
<dbReference type="Proteomes" id="UP001216907">
    <property type="component" value="Unassembled WGS sequence"/>
</dbReference>
<proteinExistence type="predicted"/>
<dbReference type="EMBL" id="JARRAG010000002">
    <property type="protein sequence ID" value="MDG3004291.1"/>
    <property type="molecule type" value="Genomic_DNA"/>
</dbReference>
<feature type="signal peptide" evidence="1">
    <location>
        <begin position="1"/>
        <end position="26"/>
    </location>
</feature>
<evidence type="ECO:0000256" key="1">
    <source>
        <dbReference type="SAM" id="SignalP"/>
    </source>
</evidence>
<organism evidence="2 3">
    <name type="scientific">Paludisphaera mucosa</name>
    <dbReference type="NCBI Taxonomy" id="3030827"/>
    <lineage>
        <taxon>Bacteria</taxon>
        <taxon>Pseudomonadati</taxon>
        <taxon>Planctomycetota</taxon>
        <taxon>Planctomycetia</taxon>
        <taxon>Isosphaerales</taxon>
        <taxon>Isosphaeraceae</taxon>
        <taxon>Paludisphaera</taxon>
    </lineage>
</organism>
<name>A0ABT6F9M5_9BACT</name>
<sequence length="181" mass="19865">MMPDRLERQVAALILLVAITAGHADAEDWGAYAIVPASSTNLTLEVVGAPDRWLLAVADAGSKWAYSYRINPDGSLADRERYFWLHVPDWEDDAEAEGVCYAREGQLLIATRFGVQSCADDGPSQAIMPLPGRSRPLGLCFGGRDHDVLYAFCGDRIYRRRLTVHGVGSFTPFTPVRGTPL</sequence>
<reference evidence="2 3" key="1">
    <citation type="submission" date="2023-03" db="EMBL/GenBank/DDBJ databases">
        <title>Paludisphaera mucosa sp. nov. a novel planctomycete from northern fen.</title>
        <authorList>
            <person name="Ivanova A."/>
        </authorList>
    </citation>
    <scope>NUCLEOTIDE SEQUENCE [LARGE SCALE GENOMIC DNA]</scope>
    <source>
        <strain evidence="2 3">Pla2</strain>
    </source>
</reference>
<evidence type="ECO:0008006" key="4">
    <source>
        <dbReference type="Google" id="ProtNLM"/>
    </source>
</evidence>
<dbReference type="SUPFAM" id="SSF63829">
    <property type="entry name" value="Calcium-dependent phosphotriesterase"/>
    <property type="match status" value="1"/>
</dbReference>
<feature type="chain" id="PRO_5045643769" description="Secreted protein" evidence="1">
    <location>
        <begin position="27"/>
        <end position="181"/>
    </location>
</feature>
<keyword evidence="1" id="KW-0732">Signal</keyword>
<comment type="caution">
    <text evidence="2">The sequence shown here is derived from an EMBL/GenBank/DDBJ whole genome shotgun (WGS) entry which is preliminary data.</text>
</comment>